<dbReference type="CDD" id="cd00371">
    <property type="entry name" value="HMA"/>
    <property type="match status" value="2"/>
</dbReference>
<dbReference type="InterPro" id="IPR044594">
    <property type="entry name" value="HIPP01/3/5/6"/>
</dbReference>
<gene>
    <name evidence="3" type="ORF">QYE76_068023</name>
</gene>
<dbReference type="EMBL" id="JAUUTY010000004">
    <property type="protein sequence ID" value="KAK1650218.1"/>
    <property type="molecule type" value="Genomic_DNA"/>
</dbReference>
<evidence type="ECO:0000313" key="4">
    <source>
        <dbReference type="Proteomes" id="UP001231189"/>
    </source>
</evidence>
<organism evidence="3 4">
    <name type="scientific">Lolium multiflorum</name>
    <name type="common">Italian ryegrass</name>
    <name type="synonym">Lolium perenne subsp. multiflorum</name>
    <dbReference type="NCBI Taxonomy" id="4521"/>
    <lineage>
        <taxon>Eukaryota</taxon>
        <taxon>Viridiplantae</taxon>
        <taxon>Streptophyta</taxon>
        <taxon>Embryophyta</taxon>
        <taxon>Tracheophyta</taxon>
        <taxon>Spermatophyta</taxon>
        <taxon>Magnoliopsida</taxon>
        <taxon>Liliopsida</taxon>
        <taxon>Poales</taxon>
        <taxon>Poaceae</taxon>
        <taxon>BOP clade</taxon>
        <taxon>Pooideae</taxon>
        <taxon>Poodae</taxon>
        <taxon>Poeae</taxon>
        <taxon>Poeae Chloroplast Group 2 (Poeae type)</taxon>
        <taxon>Loliodinae</taxon>
        <taxon>Loliinae</taxon>
        <taxon>Lolium</taxon>
    </lineage>
</organism>
<evidence type="ECO:0000313" key="3">
    <source>
        <dbReference type="EMBL" id="KAK1650218.1"/>
    </source>
</evidence>
<feature type="region of interest" description="Disordered" evidence="1">
    <location>
        <begin position="118"/>
        <end position="172"/>
    </location>
</feature>
<dbReference type="PANTHER" id="PTHR46413">
    <property type="entry name" value="HEAVY METAL-ASSOCIATED ISOPRENYLATED PLANT PROTEIN 6"/>
    <property type="match status" value="1"/>
</dbReference>
<dbReference type="InterPro" id="IPR006121">
    <property type="entry name" value="HMA_dom"/>
</dbReference>
<feature type="region of interest" description="Disordered" evidence="1">
    <location>
        <begin position="233"/>
        <end position="304"/>
    </location>
</feature>
<protein>
    <recommendedName>
        <fullName evidence="2">HMA domain-containing protein</fullName>
    </recommendedName>
</protein>
<name>A0AAD8SFG0_LOLMU</name>
<evidence type="ECO:0000256" key="1">
    <source>
        <dbReference type="SAM" id="MobiDB-lite"/>
    </source>
</evidence>
<feature type="compositionally biased region" description="Basic and acidic residues" evidence="1">
    <location>
        <begin position="44"/>
        <end position="54"/>
    </location>
</feature>
<reference evidence="3" key="1">
    <citation type="submission" date="2023-07" db="EMBL/GenBank/DDBJ databases">
        <title>A chromosome-level genome assembly of Lolium multiflorum.</title>
        <authorList>
            <person name="Chen Y."/>
            <person name="Copetti D."/>
            <person name="Kolliker R."/>
            <person name="Studer B."/>
        </authorList>
    </citation>
    <scope>NUCLEOTIDE SEQUENCE</scope>
    <source>
        <strain evidence="3">02402/16</strain>
        <tissue evidence="3">Leaf</tissue>
    </source>
</reference>
<sequence length="348" mass="35850">MGDGNDGADAKEEEEKKGTGGGDEGEDDDEGNGKANKSKQQKKKKDEDGGDGKKKAATGAVVLRVDLHCDGCARKVVKAIRAAQGVEGVAADVAGGTVTVTGKGADPWDLKDRIESKTHRPVAFVNPPAPKKKANDGAADGKKLPDDDKAKSKTGDDKAKKNKEPPPESTVVVKIGLHCNGCIDRIKRTAHKIKGVKQVTVDTAKEHVTVKGTMDAKALPDVLSRKLKRDVALVTPSAPAKPKDGSAGGDKGKKKQQQEGGESAADKAAGEQQQGGGGGGGKKKNKNSKQEDGGEEDAGGAAAAAQQAFPMAVLYGSGGEGSSASYRVEMLHAPQLFSDENPNACAVM</sequence>
<dbReference type="InterPro" id="IPR036163">
    <property type="entry name" value="HMA_dom_sf"/>
</dbReference>
<proteinExistence type="predicted"/>
<dbReference type="Pfam" id="PF00403">
    <property type="entry name" value="HMA"/>
    <property type="match status" value="2"/>
</dbReference>
<feature type="domain" description="HMA" evidence="2">
    <location>
        <begin position="168"/>
        <end position="235"/>
    </location>
</feature>
<feature type="compositionally biased region" description="Basic and acidic residues" evidence="1">
    <location>
        <begin position="133"/>
        <end position="166"/>
    </location>
</feature>
<feature type="compositionally biased region" description="Basic and acidic residues" evidence="1">
    <location>
        <begin position="8"/>
        <end position="18"/>
    </location>
</feature>
<dbReference type="PROSITE" id="PS50846">
    <property type="entry name" value="HMA_2"/>
    <property type="match status" value="2"/>
</dbReference>
<dbReference type="Gene3D" id="3.30.70.100">
    <property type="match status" value="2"/>
</dbReference>
<comment type="caution">
    <text evidence="3">The sequence shown here is derived from an EMBL/GenBank/DDBJ whole genome shotgun (WGS) entry which is preliminary data.</text>
</comment>
<keyword evidence="4" id="KW-1185">Reference proteome</keyword>
<dbReference type="Proteomes" id="UP001231189">
    <property type="component" value="Unassembled WGS sequence"/>
</dbReference>
<evidence type="ECO:0000259" key="2">
    <source>
        <dbReference type="PROSITE" id="PS50846"/>
    </source>
</evidence>
<accession>A0AAD8SFG0</accession>
<feature type="domain" description="HMA" evidence="2">
    <location>
        <begin position="58"/>
        <end position="122"/>
    </location>
</feature>
<dbReference type="AlphaFoldDB" id="A0AAD8SFG0"/>
<dbReference type="PANTHER" id="PTHR46413:SF39">
    <property type="entry name" value="HMA DOMAIN-CONTAINING PROTEIN"/>
    <property type="match status" value="1"/>
</dbReference>
<dbReference type="SUPFAM" id="SSF55008">
    <property type="entry name" value="HMA, heavy metal-associated domain"/>
    <property type="match status" value="2"/>
</dbReference>
<feature type="region of interest" description="Disordered" evidence="1">
    <location>
        <begin position="1"/>
        <end position="60"/>
    </location>
</feature>
<dbReference type="GO" id="GO:0046872">
    <property type="term" value="F:metal ion binding"/>
    <property type="evidence" value="ECO:0007669"/>
    <property type="project" value="InterPro"/>
</dbReference>